<dbReference type="GO" id="GO:0008483">
    <property type="term" value="F:transaminase activity"/>
    <property type="evidence" value="ECO:0007669"/>
    <property type="project" value="UniProtKB-KW"/>
</dbReference>
<dbReference type="AlphaFoldDB" id="A0A7V7UXY9"/>
<comment type="caution">
    <text evidence="1">The sequence shown here is derived from an EMBL/GenBank/DDBJ whole genome shotgun (WGS) entry which is preliminary data.</text>
</comment>
<evidence type="ECO:0000313" key="2">
    <source>
        <dbReference type="Proteomes" id="UP000441354"/>
    </source>
</evidence>
<protein>
    <submittedName>
        <fullName evidence="1">Branched-chain amino acid aminotransferase</fullName>
    </submittedName>
</protein>
<proteinExistence type="predicted"/>
<keyword evidence="1" id="KW-0032">Aminotransferase</keyword>
<evidence type="ECO:0000313" key="1">
    <source>
        <dbReference type="EMBL" id="KAB2335859.1"/>
    </source>
</evidence>
<keyword evidence="2" id="KW-1185">Reference proteome</keyword>
<accession>A0A7V7UXY9</accession>
<dbReference type="EMBL" id="WBOT01000001">
    <property type="protein sequence ID" value="KAB2335859.1"/>
    <property type="molecule type" value="Genomic_DNA"/>
</dbReference>
<sequence length="192" mass="22772">MLTAEIKKLLEQKPIKLFNEEKEYAITNSLISPEEINEVMPSQLRWTDLYIERGNKETEEFLGEETTSFLQEKISYLRSNQQEFLYLASKWFENIEIEGIILEKNDVFHTYDIIFGLKKQKKYGDQLRKILSEKFPLEAKYSILFNGNDGLWDINLPISYLNGFSEDMTIEEVLSHSYQFLFKMVVDLENNR</sequence>
<gene>
    <name evidence="1" type="ORF">F7732_04680</name>
</gene>
<dbReference type="OrthoDB" id="2436979at2"/>
<name>A0A7V7UXY9_9BACI</name>
<dbReference type="RefSeq" id="WP_151572484.1">
    <property type="nucleotide sequence ID" value="NZ_WBOT01000001.1"/>
</dbReference>
<reference evidence="1 2" key="1">
    <citation type="journal article" date="2014" name="Arch. Microbiol.">
        <title>Bacillus mesophilum sp. nov., strain IITR-54T, a novel 4-chlorobiphenyl dechlorinating bacterium.</title>
        <authorList>
            <person name="Manickam N."/>
            <person name="Singh N.K."/>
            <person name="Bajaj A."/>
            <person name="Kumar R.M."/>
            <person name="Kaur G."/>
            <person name="Kaur N."/>
            <person name="Bala M."/>
            <person name="Kumar A."/>
            <person name="Mayilraj S."/>
        </authorList>
    </citation>
    <scope>NUCLEOTIDE SEQUENCE [LARGE SCALE GENOMIC DNA]</scope>
    <source>
        <strain evidence="1 2">IITR-54</strain>
    </source>
</reference>
<dbReference type="Proteomes" id="UP000441354">
    <property type="component" value="Unassembled WGS sequence"/>
</dbReference>
<organism evidence="1 2">
    <name type="scientific">Bacillus mesophilum</name>
    <dbReference type="NCBI Taxonomy" id="1071718"/>
    <lineage>
        <taxon>Bacteria</taxon>
        <taxon>Bacillati</taxon>
        <taxon>Bacillota</taxon>
        <taxon>Bacilli</taxon>
        <taxon>Bacillales</taxon>
        <taxon>Bacillaceae</taxon>
        <taxon>Bacillus</taxon>
    </lineage>
</organism>
<keyword evidence="1" id="KW-0808">Transferase</keyword>